<keyword evidence="1" id="KW-1133">Transmembrane helix</keyword>
<dbReference type="GeneID" id="53317151"/>
<feature type="transmembrane region" description="Helical" evidence="1">
    <location>
        <begin position="6"/>
        <end position="23"/>
    </location>
</feature>
<dbReference type="GO" id="GO:0005886">
    <property type="term" value="C:plasma membrane"/>
    <property type="evidence" value="ECO:0007669"/>
    <property type="project" value="TreeGrafter"/>
</dbReference>
<dbReference type="Pfam" id="PF01578">
    <property type="entry name" value="Cytochrom_C_asm"/>
    <property type="match status" value="1"/>
</dbReference>
<evidence type="ECO:0000259" key="2">
    <source>
        <dbReference type="Pfam" id="PF01578"/>
    </source>
</evidence>
<evidence type="ECO:0000313" key="3">
    <source>
        <dbReference type="EMBL" id="AMW35655.1"/>
    </source>
</evidence>
<dbReference type="OrthoDB" id="7332097at2"/>
<sequence length="272" mass="29436">MSAMPLYGIPAFFTLIPAVLLVFRHGGGRDSAFWGALGLAVLGSGAQAIEFYHYGFGEGFSFSLWVTITSTLVLFVVGALVLRQGWRLLFLLAPYLLLLGGVATLFHLVFGEKHVSFPVVSATDGEGIWFFLHVVVGILSYALLTFAAVAALSAFLQERALKHKSPNRLTRKLPSVAESEALSLAMLLQGGLVLGLGLCSGLAVNWLEHRVLLDFNHKSILSILTFVTVVILIVARFVSGTRGRVAARLVLLAWLFLTLAWPGVKFVSQALL</sequence>
<dbReference type="RefSeq" id="WP_066136824.1">
    <property type="nucleotide sequence ID" value="NZ_CP014525.1"/>
</dbReference>
<dbReference type="Proteomes" id="UP000076066">
    <property type="component" value="Chromosome"/>
</dbReference>
<keyword evidence="4" id="KW-1185">Reference proteome</keyword>
<dbReference type="KEGG" id="hjo:AY555_08270"/>
<evidence type="ECO:0000256" key="1">
    <source>
        <dbReference type="SAM" id="Phobius"/>
    </source>
</evidence>
<dbReference type="AlphaFoldDB" id="A0A143DFZ3"/>
<dbReference type="PANTHER" id="PTHR38034:SF1">
    <property type="entry name" value="INNER MEMBRANE PROTEIN YPJD"/>
    <property type="match status" value="1"/>
</dbReference>
<keyword evidence="1" id="KW-0472">Membrane</keyword>
<feature type="transmembrane region" description="Helical" evidence="1">
    <location>
        <begin position="60"/>
        <end position="82"/>
    </location>
</feature>
<name>A0A143DFZ3_9PROT</name>
<feature type="domain" description="Cytochrome c assembly protein" evidence="2">
    <location>
        <begin position="67"/>
        <end position="271"/>
    </location>
</feature>
<feature type="transmembrane region" description="Helical" evidence="1">
    <location>
        <begin position="181"/>
        <end position="207"/>
    </location>
</feature>
<organism evidence="3 4">
    <name type="scientific">Haematospirillum jordaniae</name>
    <dbReference type="NCBI Taxonomy" id="1549855"/>
    <lineage>
        <taxon>Bacteria</taxon>
        <taxon>Pseudomonadati</taxon>
        <taxon>Pseudomonadota</taxon>
        <taxon>Alphaproteobacteria</taxon>
        <taxon>Rhodospirillales</taxon>
        <taxon>Novispirillaceae</taxon>
        <taxon>Haematospirillum</taxon>
    </lineage>
</organism>
<feature type="transmembrane region" description="Helical" evidence="1">
    <location>
        <begin position="89"/>
        <end position="110"/>
    </location>
</feature>
<feature type="transmembrane region" description="Helical" evidence="1">
    <location>
        <begin position="219"/>
        <end position="238"/>
    </location>
</feature>
<dbReference type="STRING" id="1549855.AY555_08270"/>
<proteinExistence type="predicted"/>
<evidence type="ECO:0000313" key="4">
    <source>
        <dbReference type="Proteomes" id="UP000076066"/>
    </source>
</evidence>
<gene>
    <name evidence="3" type="ORF">AY555_08270</name>
</gene>
<keyword evidence="1" id="KW-0812">Transmembrane</keyword>
<dbReference type="GO" id="GO:0017004">
    <property type="term" value="P:cytochrome complex assembly"/>
    <property type="evidence" value="ECO:0007669"/>
    <property type="project" value="InterPro"/>
</dbReference>
<accession>A0A143DFZ3</accession>
<dbReference type="InterPro" id="IPR002541">
    <property type="entry name" value="Cyt_c_assembly"/>
</dbReference>
<dbReference type="PANTHER" id="PTHR38034">
    <property type="entry name" value="INNER MEMBRANE PROTEIN YPJD"/>
    <property type="match status" value="1"/>
</dbReference>
<dbReference type="GO" id="GO:0020037">
    <property type="term" value="F:heme binding"/>
    <property type="evidence" value="ECO:0007669"/>
    <property type="project" value="InterPro"/>
</dbReference>
<feature type="transmembrane region" description="Helical" evidence="1">
    <location>
        <begin position="245"/>
        <end position="264"/>
    </location>
</feature>
<protein>
    <recommendedName>
        <fullName evidence="2">Cytochrome c assembly protein domain-containing protein</fullName>
    </recommendedName>
</protein>
<feature type="transmembrane region" description="Helical" evidence="1">
    <location>
        <begin position="32"/>
        <end position="54"/>
    </location>
</feature>
<reference evidence="3 4" key="1">
    <citation type="submission" date="2016-02" db="EMBL/GenBank/DDBJ databases">
        <title>Complete Genome of H5569, the type strain of the newly described species Haematospirillium jordaniae.</title>
        <authorList>
            <person name="Nicholson A.C."/>
            <person name="Humrighouse B.W."/>
            <person name="Loparov V."/>
            <person name="McQuiston J.R."/>
        </authorList>
    </citation>
    <scope>NUCLEOTIDE SEQUENCE [LARGE SCALE GENOMIC DNA]</scope>
    <source>
        <strain evidence="3 4">H5569</strain>
    </source>
</reference>
<feature type="transmembrane region" description="Helical" evidence="1">
    <location>
        <begin position="130"/>
        <end position="156"/>
    </location>
</feature>
<dbReference type="EMBL" id="CP014525">
    <property type="protein sequence ID" value="AMW35655.1"/>
    <property type="molecule type" value="Genomic_DNA"/>
</dbReference>
<dbReference type="InterPro" id="IPR052372">
    <property type="entry name" value="YpjD/HemX"/>
</dbReference>